<proteinExistence type="predicted"/>
<accession>A0ABZ2FEK6</accession>
<organism evidence="1 2">
    <name type="scientific">Janibacter terrae</name>
    <dbReference type="NCBI Taxonomy" id="103817"/>
    <lineage>
        <taxon>Bacteria</taxon>
        <taxon>Bacillati</taxon>
        <taxon>Actinomycetota</taxon>
        <taxon>Actinomycetes</taxon>
        <taxon>Micrococcales</taxon>
        <taxon>Intrasporangiaceae</taxon>
        <taxon>Janibacter</taxon>
    </lineage>
</organism>
<dbReference type="SUPFAM" id="SSF53335">
    <property type="entry name" value="S-adenosyl-L-methionine-dependent methyltransferases"/>
    <property type="match status" value="1"/>
</dbReference>
<dbReference type="GO" id="GO:0032259">
    <property type="term" value="P:methylation"/>
    <property type="evidence" value="ECO:0007669"/>
    <property type="project" value="UniProtKB-KW"/>
</dbReference>
<dbReference type="Pfam" id="PF13489">
    <property type="entry name" value="Methyltransf_23"/>
    <property type="match status" value="1"/>
</dbReference>
<dbReference type="RefSeq" id="WP_068324703.1">
    <property type="nucleotide sequence ID" value="NZ_CP104874.1"/>
</dbReference>
<dbReference type="Gene3D" id="3.40.50.150">
    <property type="entry name" value="Vaccinia Virus protein VP39"/>
    <property type="match status" value="1"/>
</dbReference>
<keyword evidence="2" id="KW-1185">Reference proteome</keyword>
<dbReference type="Proteomes" id="UP001381003">
    <property type="component" value="Chromosome"/>
</dbReference>
<evidence type="ECO:0000313" key="1">
    <source>
        <dbReference type="EMBL" id="WWF05160.1"/>
    </source>
</evidence>
<sequence length="259" mass="27529">MNDERAWRRGGSGVEGNVRTAAIWAQVRELSASRQRELSRPLRVLDLGGGTGGMAVALAEHGHTITVVDPSPDALASMRRRVAESDAGSRISALQGDADTLHTIIEPGSIDLLCCHGTLEYVEDPGATLTRIGEVLAPGGHLSLVTAQRVAAVIARAIAGRFDQARAALTSPEGRWGEDDPVPRRFDRADLGEMLTRAGFTTLEARGVRLFSDLVPSTFVDTDADRQALLELEELAAQDAGRTGLAALGAAVHLIARRD</sequence>
<dbReference type="InterPro" id="IPR029063">
    <property type="entry name" value="SAM-dependent_MTases_sf"/>
</dbReference>
<dbReference type="EMBL" id="CP104874">
    <property type="protein sequence ID" value="WWF05160.1"/>
    <property type="molecule type" value="Genomic_DNA"/>
</dbReference>
<protein>
    <submittedName>
        <fullName evidence="1">Class I SAM-dependent methyltransferase</fullName>
    </submittedName>
</protein>
<reference evidence="1 2" key="1">
    <citation type="submission" date="2022-09" db="EMBL/GenBank/DDBJ databases">
        <title>Complete genome sequence of Janibacter terrae strain COS04-44, PCL-degrading bacteria isolated from oil spilled coast.</title>
        <authorList>
            <person name="Park H."/>
            <person name="Kim J.Y."/>
            <person name="An S.H."/>
            <person name="Lee C.M."/>
            <person name="Weon H.-Y."/>
        </authorList>
    </citation>
    <scope>NUCLEOTIDE SEQUENCE [LARGE SCALE GENOMIC DNA]</scope>
    <source>
        <strain evidence="1 2">COS04-44</strain>
    </source>
</reference>
<dbReference type="CDD" id="cd02440">
    <property type="entry name" value="AdoMet_MTases"/>
    <property type="match status" value="1"/>
</dbReference>
<gene>
    <name evidence="1" type="ORF">N5P18_16115</name>
</gene>
<name>A0ABZ2FEK6_9MICO</name>
<keyword evidence="1" id="KW-0808">Transferase</keyword>
<evidence type="ECO:0000313" key="2">
    <source>
        <dbReference type="Proteomes" id="UP001381003"/>
    </source>
</evidence>
<keyword evidence="1" id="KW-0489">Methyltransferase</keyword>
<dbReference type="PANTHER" id="PTHR43861">
    <property type="entry name" value="TRANS-ACONITATE 2-METHYLTRANSFERASE-RELATED"/>
    <property type="match status" value="1"/>
</dbReference>
<dbReference type="GO" id="GO:0008168">
    <property type="term" value="F:methyltransferase activity"/>
    <property type="evidence" value="ECO:0007669"/>
    <property type="project" value="UniProtKB-KW"/>
</dbReference>